<dbReference type="GO" id="GO:0031317">
    <property type="term" value="C:tripartite ATP-independent periplasmic transporter complex"/>
    <property type="evidence" value="ECO:0007669"/>
    <property type="project" value="InterPro"/>
</dbReference>
<dbReference type="GO" id="GO:0046872">
    <property type="term" value="F:metal ion binding"/>
    <property type="evidence" value="ECO:0007669"/>
    <property type="project" value="UniProtKB-KW"/>
</dbReference>
<keyword evidence="2" id="KW-0732">Signal</keyword>
<feature type="binding site" evidence="5">
    <location>
        <position position="215"/>
    </location>
    <ligand>
        <name>Na(+)</name>
        <dbReference type="ChEBI" id="CHEBI:29101"/>
    </ligand>
</feature>
<dbReference type="CDD" id="cd13604">
    <property type="entry name" value="PBP2_TRAP_ketoacid_lactate_like"/>
    <property type="match status" value="1"/>
</dbReference>
<feature type="binding site" evidence="5">
    <location>
        <position position="214"/>
    </location>
    <ligand>
        <name>substrate</name>
    </ligand>
</feature>
<dbReference type="PANTHER" id="PTHR33376:SF5">
    <property type="entry name" value="EXTRACYTOPLASMIC SOLUTE RECEPTOR PROTEIN"/>
    <property type="match status" value="1"/>
</dbReference>
<feature type="binding site" evidence="4">
    <location>
        <position position="177"/>
    </location>
    <ligand>
        <name>substrate</name>
    </ligand>
</feature>
<dbReference type="InterPro" id="IPR038404">
    <property type="entry name" value="TRAP_DctP_sf"/>
</dbReference>
<dbReference type="STRING" id="1123755.SAMN05444714_1016"/>
<organism evidence="6 7">
    <name type="scientific">Yoonia litorea</name>
    <dbReference type="NCBI Taxonomy" id="1123755"/>
    <lineage>
        <taxon>Bacteria</taxon>
        <taxon>Pseudomonadati</taxon>
        <taxon>Pseudomonadota</taxon>
        <taxon>Alphaproteobacteria</taxon>
        <taxon>Rhodobacterales</taxon>
        <taxon>Paracoccaceae</taxon>
        <taxon>Yoonia</taxon>
    </lineage>
</organism>
<dbReference type="InterPro" id="IPR006311">
    <property type="entry name" value="TAT_signal"/>
</dbReference>
<dbReference type="OrthoDB" id="9780733at2"/>
<dbReference type="Gene3D" id="3.40.190.170">
    <property type="entry name" value="Bacterial extracellular solute-binding protein, family 7"/>
    <property type="match status" value="1"/>
</dbReference>
<dbReference type="NCBIfam" id="TIGR01409">
    <property type="entry name" value="TAT_signal_seq"/>
    <property type="match status" value="1"/>
</dbReference>
<feature type="binding site" evidence="5">
    <location>
        <position position="240"/>
    </location>
    <ligand>
        <name>substrate</name>
    </ligand>
</feature>
<evidence type="ECO:0000256" key="3">
    <source>
        <dbReference type="ARBA" id="ARBA00022764"/>
    </source>
</evidence>
<reference evidence="6 7" key="1">
    <citation type="submission" date="2016-10" db="EMBL/GenBank/DDBJ databases">
        <authorList>
            <person name="de Groot N.N."/>
        </authorList>
    </citation>
    <scope>NUCLEOTIDE SEQUENCE [LARGE SCALE GENOMIC DNA]</scope>
    <source>
        <strain evidence="6 7">DSM 29433</strain>
    </source>
</reference>
<keyword evidence="5" id="KW-0479">Metal-binding</keyword>
<dbReference type="PIRSF" id="PIRSF039026">
    <property type="entry name" value="SiaP"/>
    <property type="match status" value="1"/>
</dbReference>
<protein>
    <submittedName>
        <fullName evidence="6">Tat (Twin-arginine translocation) pathway signal sequence</fullName>
    </submittedName>
</protein>
<dbReference type="GO" id="GO:0042597">
    <property type="term" value="C:periplasmic space"/>
    <property type="evidence" value="ECO:0007669"/>
    <property type="project" value="UniProtKB-SubCell"/>
</dbReference>
<dbReference type="Proteomes" id="UP000198926">
    <property type="component" value="Unassembled WGS sequence"/>
</dbReference>
<dbReference type="Gene3D" id="3.40.190.10">
    <property type="entry name" value="Periplasmic binding protein-like II"/>
    <property type="match status" value="1"/>
</dbReference>
<evidence type="ECO:0000313" key="6">
    <source>
        <dbReference type="EMBL" id="SFS08405.1"/>
    </source>
</evidence>
<dbReference type="RefSeq" id="WP_090204733.1">
    <property type="nucleotide sequence ID" value="NZ_FOZM01000001.1"/>
</dbReference>
<dbReference type="InterPro" id="IPR019546">
    <property type="entry name" value="TAT_signal_bac_arc"/>
</dbReference>
<evidence type="ECO:0000256" key="2">
    <source>
        <dbReference type="ARBA" id="ARBA00022729"/>
    </source>
</evidence>
<feature type="binding site" evidence="4">
    <location>
        <position position="156"/>
    </location>
    <ligand>
        <name>substrate</name>
    </ligand>
</feature>
<dbReference type="AlphaFoldDB" id="A0A1I6LYC3"/>
<keyword evidence="7" id="KW-1185">Reference proteome</keyword>
<dbReference type="GO" id="GO:0055085">
    <property type="term" value="P:transmembrane transport"/>
    <property type="evidence" value="ECO:0007669"/>
    <property type="project" value="InterPro"/>
</dbReference>
<sequence length="361" mass="38595">MDRRSFLKNSALGGTAAAAATLAAPAIAQGRRTLTMVTSVPDGFAVFDDAAVKFVDLVNAMSDGQITIEKRAAGQLVGAFEVFDAVSSGQADVYHSADYYFGGQHPGYYFFTAVPFGATGGEMIAWYQHGGGKELHDELGEIFNLKSFFCGNTGHQPGGWFNKEINSAADLQGLKFRMPGLGGLALGRTGASVQNIPGGEIYQALASGAIDGAEWIGPFADERLGFQEICEFYYTSGMHEPGSVLTAAFNRDVWNEMTPAQQAICETAAGMTHHWSLSQSNYNNGAALARLQAQGVKVMQFPDDVWDAFGTAASEALDEFMGDELFARIRASQEEAAASVYSWTSISDGVFADQRARFNAG</sequence>
<dbReference type="PROSITE" id="PS51318">
    <property type="entry name" value="TAT"/>
    <property type="match status" value="1"/>
</dbReference>
<dbReference type="Pfam" id="PF03480">
    <property type="entry name" value="DctP"/>
    <property type="match status" value="1"/>
</dbReference>
<evidence type="ECO:0000256" key="1">
    <source>
        <dbReference type="ARBA" id="ARBA00004418"/>
    </source>
</evidence>
<name>A0A1I6LYC3_9RHOB</name>
<accession>A0A1I6LYC3</accession>
<dbReference type="InterPro" id="IPR018389">
    <property type="entry name" value="DctP_fam"/>
</dbReference>
<keyword evidence="3" id="KW-0574">Periplasm</keyword>
<evidence type="ECO:0000256" key="4">
    <source>
        <dbReference type="PIRSR" id="PIRSR039026-1"/>
    </source>
</evidence>
<comment type="subcellular location">
    <subcellularLocation>
        <location evidence="1">Periplasm</location>
    </subcellularLocation>
</comment>
<evidence type="ECO:0000313" key="7">
    <source>
        <dbReference type="Proteomes" id="UP000198926"/>
    </source>
</evidence>
<proteinExistence type="predicted"/>
<dbReference type="InterPro" id="IPR026289">
    <property type="entry name" value="SBP_TakP-like"/>
</dbReference>
<gene>
    <name evidence="6" type="ORF">SAMN05444714_1016</name>
</gene>
<dbReference type="PANTHER" id="PTHR33376">
    <property type="match status" value="1"/>
</dbReference>
<dbReference type="EMBL" id="FOZM01000001">
    <property type="protein sequence ID" value="SFS08405.1"/>
    <property type="molecule type" value="Genomic_DNA"/>
</dbReference>
<evidence type="ECO:0000256" key="5">
    <source>
        <dbReference type="PIRSR" id="PIRSR039026-2"/>
    </source>
</evidence>